<reference evidence="2" key="1">
    <citation type="submission" date="2022-11" db="UniProtKB">
        <authorList>
            <consortium name="WormBaseParasite"/>
        </authorList>
    </citation>
    <scope>IDENTIFICATION</scope>
</reference>
<evidence type="ECO:0000313" key="1">
    <source>
        <dbReference type="Proteomes" id="UP000887576"/>
    </source>
</evidence>
<name>A0AC34R3E0_9BILA</name>
<evidence type="ECO:0000313" key="2">
    <source>
        <dbReference type="WBParaSite" id="JU765_v2.g2997.t1"/>
    </source>
</evidence>
<sequence>PVLGLGTWNSKSGEVGLAVRAAIECGYRHIDCAQAYGNQKEVGEAIQKAISDGLVKREDLWITTKIWNTFHSYPAALKAIDDCLKEMKLDYFDLVLIHWPMGYQEGGEMFPFADEAKTIMKYSDVDYAETWKALETARMEGKTRHIGVSNFGIGQIMRLVRMARPKPQVVQVECHVYLDQKMMQEYCASEGIAMVAYSPLASQTSPFRTPKDPSVYKDQTITEIAKKLKA</sequence>
<organism evidence="1 2">
    <name type="scientific">Panagrolaimus sp. JU765</name>
    <dbReference type="NCBI Taxonomy" id="591449"/>
    <lineage>
        <taxon>Eukaryota</taxon>
        <taxon>Metazoa</taxon>
        <taxon>Ecdysozoa</taxon>
        <taxon>Nematoda</taxon>
        <taxon>Chromadorea</taxon>
        <taxon>Rhabditida</taxon>
        <taxon>Tylenchina</taxon>
        <taxon>Panagrolaimomorpha</taxon>
        <taxon>Panagrolaimoidea</taxon>
        <taxon>Panagrolaimidae</taxon>
        <taxon>Panagrolaimus</taxon>
    </lineage>
</organism>
<dbReference type="WBParaSite" id="JU765_v2.g2997.t1">
    <property type="protein sequence ID" value="JU765_v2.g2997.t1"/>
    <property type="gene ID" value="JU765_v2.g2997"/>
</dbReference>
<accession>A0AC34R3E0</accession>
<dbReference type="Proteomes" id="UP000887576">
    <property type="component" value="Unplaced"/>
</dbReference>
<protein>
    <submittedName>
        <fullName evidence="2">NADP-dependent oxidoreductase domain-containing protein</fullName>
    </submittedName>
</protein>
<proteinExistence type="predicted"/>